<feature type="compositionally biased region" description="Low complexity" evidence="1">
    <location>
        <begin position="185"/>
        <end position="199"/>
    </location>
</feature>
<keyword evidence="3" id="KW-1185">Reference proteome</keyword>
<feature type="compositionally biased region" description="Basic and acidic residues" evidence="1">
    <location>
        <begin position="202"/>
        <end position="211"/>
    </location>
</feature>
<feature type="region of interest" description="Disordered" evidence="1">
    <location>
        <begin position="159"/>
        <end position="211"/>
    </location>
</feature>
<evidence type="ECO:0000313" key="2">
    <source>
        <dbReference type="EMBL" id="GBG31979.1"/>
    </source>
</evidence>
<gene>
    <name evidence="2" type="ORF">FCC1311_082042</name>
</gene>
<dbReference type="InParanoid" id="A0A2R5GNV0"/>
<dbReference type="EMBL" id="BEYU01000111">
    <property type="protein sequence ID" value="GBG31979.1"/>
    <property type="molecule type" value="Genomic_DNA"/>
</dbReference>
<reference evidence="2 3" key="1">
    <citation type="submission" date="2017-12" db="EMBL/GenBank/DDBJ databases">
        <title>Sequencing, de novo assembly and annotation of complete genome of a new Thraustochytrid species, strain FCC1311.</title>
        <authorList>
            <person name="Sedici K."/>
            <person name="Godart F."/>
            <person name="Aiese Cigliano R."/>
            <person name="Sanseverino W."/>
            <person name="Barakat M."/>
            <person name="Ortet P."/>
            <person name="Marechal E."/>
            <person name="Cagnac O."/>
            <person name="Amato A."/>
        </authorList>
    </citation>
    <scope>NUCLEOTIDE SEQUENCE [LARGE SCALE GENOMIC DNA]</scope>
</reference>
<evidence type="ECO:0000313" key="3">
    <source>
        <dbReference type="Proteomes" id="UP000241890"/>
    </source>
</evidence>
<dbReference type="InterPro" id="IPR027267">
    <property type="entry name" value="AH/BAR_dom_sf"/>
</dbReference>
<evidence type="ECO:0008006" key="4">
    <source>
        <dbReference type="Google" id="ProtNLM"/>
    </source>
</evidence>
<evidence type="ECO:0000256" key="1">
    <source>
        <dbReference type="SAM" id="MobiDB-lite"/>
    </source>
</evidence>
<dbReference type="AlphaFoldDB" id="A0A2R5GNV0"/>
<dbReference type="Gene3D" id="1.20.1270.60">
    <property type="entry name" value="Arfaptin homology (AH) domain/BAR domain"/>
    <property type="match status" value="1"/>
</dbReference>
<proteinExistence type="predicted"/>
<sequence>MKQMKRLKRKLLVQIRSRGGPESVAHDREFLRSQEQFYESEKSLRRVQAAMVAWAGALDALSSCSQTLAEELARHTILVTRPTEPADHGRGDPATFCRALQGMMSATESVARPAHAVFVSGALRPLMETFASDVSAMHARLNGRKKKLEVYSVLRKRHPRYGSTPIPPDRANASPESKHGHFARKASGSSSASAEIFSATDEEARTDAKTKRERVDAAERALSEATESCLLGLRSFREKEIRRLPESIGMAIGCYHGFAVRLAALLAPYLPQFPRAACAVVDIAHAASITKDRALQRKLVQIEAATHDAPRFVLSMKPITDSRNPFPTQRRVILAMTKMTRQDLDEEKALNQYQKQ</sequence>
<comment type="caution">
    <text evidence="2">The sequence shown here is derived from an EMBL/GenBank/DDBJ whole genome shotgun (WGS) entry which is preliminary data.</text>
</comment>
<dbReference type="Proteomes" id="UP000241890">
    <property type="component" value="Unassembled WGS sequence"/>
</dbReference>
<name>A0A2R5GNV0_9STRA</name>
<accession>A0A2R5GNV0</accession>
<organism evidence="2 3">
    <name type="scientific">Hondaea fermentalgiana</name>
    <dbReference type="NCBI Taxonomy" id="2315210"/>
    <lineage>
        <taxon>Eukaryota</taxon>
        <taxon>Sar</taxon>
        <taxon>Stramenopiles</taxon>
        <taxon>Bigyra</taxon>
        <taxon>Labyrinthulomycetes</taxon>
        <taxon>Thraustochytrida</taxon>
        <taxon>Thraustochytriidae</taxon>
        <taxon>Hondaea</taxon>
    </lineage>
</organism>
<protein>
    <recommendedName>
        <fullName evidence="4">BAR domain-containing protein</fullName>
    </recommendedName>
</protein>